<comment type="caution">
    <text evidence="1">The sequence shown here is derived from an EMBL/GenBank/DDBJ whole genome shotgun (WGS) entry which is preliminary data.</text>
</comment>
<dbReference type="OrthoDB" id="2337369at2759"/>
<keyword evidence="3" id="KW-1185">Reference proteome</keyword>
<reference evidence="2" key="2">
    <citation type="submission" date="2019-10" db="EMBL/GenBank/DDBJ databases">
        <title>Conservation and host-specific expression of non-tandemly repeated heterogenous ribosome RNA gene in arbuscular mycorrhizal fungi.</title>
        <authorList>
            <person name="Maeda T."/>
            <person name="Kobayashi Y."/>
            <person name="Nakagawa T."/>
            <person name="Ezawa T."/>
            <person name="Yamaguchi K."/>
            <person name="Bino T."/>
            <person name="Nishimoto Y."/>
            <person name="Shigenobu S."/>
            <person name="Kawaguchi M."/>
        </authorList>
    </citation>
    <scope>NUCLEOTIDE SEQUENCE</scope>
    <source>
        <strain evidence="2">HR1</strain>
    </source>
</reference>
<dbReference type="AlphaFoldDB" id="A0A2Z6RLP0"/>
<sequence length="114" mass="12945">MGPYIPENEIMANITLNCLIIPTGRFAGIPNNDANLTVTIPLGNTVRNLHVQIQQQLLQQFRNVPFYLRAFRPGLVNYVAMRQGGLISNYFDEELPAGVYHVLIEDDVYGYYDL</sequence>
<dbReference type="Proteomes" id="UP000247702">
    <property type="component" value="Unassembled WGS sequence"/>
</dbReference>
<proteinExistence type="predicted"/>
<protein>
    <submittedName>
        <fullName evidence="1">Uncharacterized protein</fullName>
    </submittedName>
</protein>
<dbReference type="EMBL" id="BEXD01001265">
    <property type="protein sequence ID" value="GBB93236.1"/>
    <property type="molecule type" value="Genomic_DNA"/>
</dbReference>
<organism evidence="1 3">
    <name type="scientific">Rhizophagus clarus</name>
    <dbReference type="NCBI Taxonomy" id="94130"/>
    <lineage>
        <taxon>Eukaryota</taxon>
        <taxon>Fungi</taxon>
        <taxon>Fungi incertae sedis</taxon>
        <taxon>Mucoromycota</taxon>
        <taxon>Glomeromycotina</taxon>
        <taxon>Glomeromycetes</taxon>
        <taxon>Glomerales</taxon>
        <taxon>Glomeraceae</taxon>
        <taxon>Rhizophagus</taxon>
    </lineage>
</organism>
<evidence type="ECO:0000313" key="1">
    <source>
        <dbReference type="EMBL" id="GBB93236.1"/>
    </source>
</evidence>
<evidence type="ECO:0000313" key="3">
    <source>
        <dbReference type="Proteomes" id="UP000247702"/>
    </source>
</evidence>
<accession>A0A2Z6RLP0</accession>
<name>A0A2Z6RLP0_9GLOM</name>
<dbReference type="EMBL" id="BLAL01000012">
    <property type="protein sequence ID" value="GES74490.1"/>
    <property type="molecule type" value="Genomic_DNA"/>
</dbReference>
<dbReference type="Proteomes" id="UP000615446">
    <property type="component" value="Unassembled WGS sequence"/>
</dbReference>
<gene>
    <name evidence="2" type="ORF">RCL2_000197000</name>
    <name evidence="1" type="ORF">RclHR1_21360003</name>
</gene>
<reference evidence="1 3" key="1">
    <citation type="submission" date="2017-11" db="EMBL/GenBank/DDBJ databases">
        <title>The genome of Rhizophagus clarus HR1 reveals common genetic basis of auxotrophy among arbuscular mycorrhizal fungi.</title>
        <authorList>
            <person name="Kobayashi Y."/>
        </authorList>
    </citation>
    <scope>NUCLEOTIDE SEQUENCE [LARGE SCALE GENOMIC DNA]</scope>
    <source>
        <strain evidence="1 3">HR1</strain>
    </source>
</reference>
<evidence type="ECO:0000313" key="2">
    <source>
        <dbReference type="EMBL" id="GES74490.1"/>
    </source>
</evidence>